<evidence type="ECO:0000313" key="1">
    <source>
        <dbReference type="EMBL" id="NCU16569.1"/>
    </source>
</evidence>
<dbReference type="InterPro" id="IPR024496">
    <property type="entry name" value="Spore_germ_GerPE"/>
</dbReference>
<proteinExistence type="predicted"/>
<gene>
    <name evidence="1" type="ORF">GW534_02105</name>
</gene>
<comment type="caution">
    <text evidence="1">The sequence shown here is derived from an EMBL/GenBank/DDBJ whole genome shotgun (WGS) entry which is preliminary data.</text>
</comment>
<dbReference type="EMBL" id="JAACYS010000005">
    <property type="protein sequence ID" value="NCU16569.1"/>
    <property type="molecule type" value="Genomic_DNA"/>
</dbReference>
<sequence>MLKRLSKVDYIDVNTLTSASQLQIGDAKEIELQTNALAMVRDAEIWTGNEGNFNKFPIFHRPTTWPALYEPLVVRTNNVKGKIEVGKVDVLGVANSSLIQIGSNNKMKSETRLKHIRHLTIPPDKNVKKSTNQDER</sequence>
<accession>A0ABX0A1X4</accession>
<protein>
    <submittedName>
        <fullName evidence="1">Spore germination protein GerPE</fullName>
    </submittedName>
</protein>
<dbReference type="Pfam" id="PF10970">
    <property type="entry name" value="GerPE"/>
    <property type="match status" value="1"/>
</dbReference>
<reference evidence="1 2" key="1">
    <citation type="submission" date="2020-01" db="EMBL/GenBank/DDBJ databases">
        <title>A novel Bacillus sp. from Pasinler.</title>
        <authorList>
            <person name="Adiguzel A."/>
            <person name="Ay H."/>
            <person name="Baltaci M.O."/>
        </authorList>
    </citation>
    <scope>NUCLEOTIDE SEQUENCE [LARGE SCALE GENOMIC DNA]</scope>
    <source>
        <strain evidence="1 2">P1</strain>
    </source>
</reference>
<evidence type="ECO:0000313" key="2">
    <source>
        <dbReference type="Proteomes" id="UP000743899"/>
    </source>
</evidence>
<dbReference type="Proteomes" id="UP000743899">
    <property type="component" value="Unassembled WGS sequence"/>
</dbReference>
<keyword evidence="2" id="KW-1185">Reference proteome</keyword>
<organism evidence="1 2">
    <name type="scientific">Pallidibacillus pasinlerensis</name>
    <dbReference type="NCBI Taxonomy" id="2703818"/>
    <lineage>
        <taxon>Bacteria</taxon>
        <taxon>Bacillati</taxon>
        <taxon>Bacillota</taxon>
        <taxon>Bacilli</taxon>
        <taxon>Bacillales</taxon>
        <taxon>Bacillaceae</taxon>
        <taxon>Pallidibacillus</taxon>
    </lineage>
</organism>
<name>A0ABX0A1X4_9BACI</name>